<keyword evidence="3" id="KW-1185">Reference proteome</keyword>
<sequence length="82" mass="9346">MTVRMKLCLLLFILVVAFAFNEALAPHCRWDGTAPFCAGLCLYDEVTCEYDKYGDGKKCWTDNKVLCCESWHTCEAARNNLD</sequence>
<evidence type="ECO:0000313" key="3">
    <source>
        <dbReference type="Proteomes" id="UP000014500"/>
    </source>
</evidence>
<organism evidence="2 3">
    <name type="scientific">Strigamia maritima</name>
    <name type="common">European centipede</name>
    <name type="synonym">Geophilus maritimus</name>
    <dbReference type="NCBI Taxonomy" id="126957"/>
    <lineage>
        <taxon>Eukaryota</taxon>
        <taxon>Metazoa</taxon>
        <taxon>Ecdysozoa</taxon>
        <taxon>Arthropoda</taxon>
        <taxon>Myriapoda</taxon>
        <taxon>Chilopoda</taxon>
        <taxon>Pleurostigmophora</taxon>
        <taxon>Geophilomorpha</taxon>
        <taxon>Linotaeniidae</taxon>
        <taxon>Strigamia</taxon>
    </lineage>
</organism>
<evidence type="ECO:0000313" key="2">
    <source>
        <dbReference type="EnsemblMetazoa" id="SMAR004692-PA"/>
    </source>
</evidence>
<protein>
    <recommendedName>
        <fullName evidence="4">LCN-type CS-alpha/beta domain-containing protein</fullName>
    </recommendedName>
</protein>
<dbReference type="EnsemblMetazoa" id="SMAR004692-RA">
    <property type="protein sequence ID" value="SMAR004692-PA"/>
    <property type="gene ID" value="SMAR004692"/>
</dbReference>
<feature type="signal peptide" evidence="1">
    <location>
        <begin position="1"/>
        <end position="19"/>
    </location>
</feature>
<feature type="chain" id="PRO_5004579537" description="LCN-type CS-alpha/beta domain-containing protein" evidence="1">
    <location>
        <begin position="20"/>
        <end position="82"/>
    </location>
</feature>
<keyword evidence="1" id="KW-0732">Signal</keyword>
<dbReference type="PhylomeDB" id="T1IU72"/>
<dbReference type="AlphaFoldDB" id="T1IU72"/>
<accession>T1IU72</accession>
<name>T1IU72_STRMM</name>
<dbReference type="HOGENOM" id="CLU_198487_0_0_1"/>
<reference evidence="3" key="1">
    <citation type="submission" date="2011-05" db="EMBL/GenBank/DDBJ databases">
        <authorList>
            <person name="Richards S.R."/>
            <person name="Qu J."/>
            <person name="Jiang H."/>
            <person name="Jhangiani S.N."/>
            <person name="Agravi P."/>
            <person name="Goodspeed R."/>
            <person name="Gross S."/>
            <person name="Mandapat C."/>
            <person name="Jackson L."/>
            <person name="Mathew T."/>
            <person name="Pu L."/>
            <person name="Thornton R."/>
            <person name="Saada N."/>
            <person name="Wilczek-Boney K.B."/>
            <person name="Lee S."/>
            <person name="Kovar C."/>
            <person name="Wu Y."/>
            <person name="Scherer S.E."/>
            <person name="Worley K.C."/>
            <person name="Muzny D.M."/>
            <person name="Gibbs R."/>
        </authorList>
    </citation>
    <scope>NUCLEOTIDE SEQUENCE</scope>
    <source>
        <strain evidence="3">Brora</strain>
    </source>
</reference>
<reference evidence="2" key="2">
    <citation type="submission" date="2015-02" db="UniProtKB">
        <authorList>
            <consortium name="EnsemblMetazoa"/>
        </authorList>
    </citation>
    <scope>IDENTIFICATION</scope>
</reference>
<proteinExistence type="predicted"/>
<dbReference type="OMA" id="ASICRWE"/>
<dbReference type="Proteomes" id="UP000014500">
    <property type="component" value="Unassembled WGS sequence"/>
</dbReference>
<dbReference type="EMBL" id="JH431521">
    <property type="status" value="NOT_ANNOTATED_CDS"/>
    <property type="molecule type" value="Genomic_DNA"/>
</dbReference>
<evidence type="ECO:0008006" key="4">
    <source>
        <dbReference type="Google" id="ProtNLM"/>
    </source>
</evidence>
<evidence type="ECO:0000256" key="1">
    <source>
        <dbReference type="SAM" id="SignalP"/>
    </source>
</evidence>